<comment type="similarity">
    <text evidence="2 7">Belongs to the glycosyl hydrolase 27 family.</text>
</comment>
<dbReference type="SUPFAM" id="SSF51445">
    <property type="entry name" value="(Trans)glycosidases"/>
    <property type="match status" value="1"/>
</dbReference>
<sequence>MENKALQLVCLSVLNMLLLLTVDSLDNGLALRPPMGWMAWERFRCNTNCTEDPTNCISERLIMQMCDKMVTDGLRDAGYTYISIDDCWSERERDPVSGRLVADRKRFPSGIKALANYVHNQGMKLGIYSDMGTQTCKGYPGSEFYILTDSKTFADWGVDMLKMDCCNGGSGMEIGYETMGYFLNETGRPILYSCSYPVCLGGKVNYKQVARTCNMWRNAVDLTDSWDRVYKVIRIYGDNSGNFLEAAGPGHWNDADELILGDFGLSEGQQTAQMVMWAMWSAPLFISADLRHISSFARDLLLNKDLIAINQDWAGSVGHRVWQDPRVPGDDEIIEGWIKSMSNGLTAVAILNGSTYGEPVTVTKSPHQLGLRGNTSYIFFDVLNSEKYGPYNDTVPMKVRIPATSVVLFIATELQ</sequence>
<protein>
    <recommendedName>
        <fullName evidence="3 7">Alpha-galactosidase</fullName>
        <ecNumber evidence="7">3.2.1.-</ecNumber>
    </recommendedName>
</protein>
<evidence type="ECO:0000256" key="8">
    <source>
        <dbReference type="SAM" id="SignalP"/>
    </source>
</evidence>
<keyword evidence="10" id="KW-1185">Reference proteome</keyword>
<dbReference type="InterPro" id="IPR017853">
    <property type="entry name" value="GH"/>
</dbReference>
<evidence type="ECO:0000256" key="6">
    <source>
        <dbReference type="ARBA" id="ARBA00023295"/>
    </source>
</evidence>
<keyword evidence="6 7" id="KW-0326">Glycosidase</keyword>
<dbReference type="RefSeq" id="XP_022325676.1">
    <property type="nucleotide sequence ID" value="XM_022469968.1"/>
</dbReference>
<evidence type="ECO:0000313" key="11">
    <source>
        <dbReference type="RefSeq" id="XP_022325676.1"/>
    </source>
</evidence>
<dbReference type="InterPro" id="IPR000111">
    <property type="entry name" value="Glyco_hydro_27/36_CS"/>
</dbReference>
<dbReference type="GO" id="GO:0004557">
    <property type="term" value="F:alpha-galactosidase activity"/>
    <property type="evidence" value="ECO:0007669"/>
    <property type="project" value="UniProtKB-EC"/>
</dbReference>
<evidence type="ECO:0000256" key="5">
    <source>
        <dbReference type="ARBA" id="ARBA00022801"/>
    </source>
</evidence>
<dbReference type="PANTHER" id="PTHR11452">
    <property type="entry name" value="ALPHA-GALACTOSIDASE/ALPHA-N-ACETYLGALACTOSAMINIDASE"/>
    <property type="match status" value="1"/>
</dbReference>
<dbReference type="InterPro" id="IPR013780">
    <property type="entry name" value="Glyco_hydro_b"/>
</dbReference>
<dbReference type="RefSeq" id="XP_022325678.1">
    <property type="nucleotide sequence ID" value="XM_022469970.1"/>
</dbReference>
<dbReference type="RefSeq" id="XP_022325677.1">
    <property type="nucleotide sequence ID" value="XM_022469969.1"/>
</dbReference>
<dbReference type="PRINTS" id="PR00740">
    <property type="entry name" value="GLHYDRLASE27"/>
</dbReference>
<name>A0A8B8DC47_CRAVI</name>
<dbReference type="FunFam" id="3.20.20.70:FF:000197">
    <property type="entry name" value="Alpha-galactosidase"/>
    <property type="match status" value="1"/>
</dbReference>
<keyword evidence="5 7" id="KW-0378">Hydrolase</keyword>
<evidence type="ECO:0000256" key="1">
    <source>
        <dbReference type="ARBA" id="ARBA00001255"/>
    </source>
</evidence>
<dbReference type="EC" id="3.2.1.-" evidence="7"/>
<evidence type="ECO:0000313" key="12">
    <source>
        <dbReference type="RefSeq" id="XP_022325677.1"/>
    </source>
</evidence>
<proteinExistence type="inferred from homology"/>
<comment type="catalytic activity">
    <reaction evidence="1">
        <text>Hydrolysis of terminal, non-reducing alpha-D-galactose residues in alpha-D-galactosides, including galactose oligosaccharides, galactomannans and galactolipids.</text>
        <dbReference type="EC" id="3.2.1.22"/>
    </reaction>
</comment>
<evidence type="ECO:0000256" key="2">
    <source>
        <dbReference type="ARBA" id="ARBA00009743"/>
    </source>
</evidence>
<dbReference type="SUPFAM" id="SSF51011">
    <property type="entry name" value="Glycosyl hydrolase domain"/>
    <property type="match status" value="1"/>
</dbReference>
<gene>
    <name evidence="11 12 13" type="primary">LOC111125814</name>
</gene>
<dbReference type="Gene3D" id="2.60.40.1180">
    <property type="entry name" value="Golgi alpha-mannosidase II"/>
    <property type="match status" value="1"/>
</dbReference>
<reference evidence="11 12" key="1">
    <citation type="submission" date="2025-04" db="UniProtKB">
        <authorList>
            <consortium name="RefSeq"/>
        </authorList>
    </citation>
    <scope>IDENTIFICATION</scope>
    <source>
        <tissue evidence="11 12">Whole sample</tissue>
    </source>
</reference>
<dbReference type="Gene3D" id="3.20.20.70">
    <property type="entry name" value="Aldolase class I"/>
    <property type="match status" value="1"/>
</dbReference>
<comment type="subunit">
    <text evidence="7">Homodimer.</text>
</comment>
<dbReference type="AlphaFoldDB" id="A0A8B8DC47"/>
<feature type="domain" description="Alpha galactosidase C-terminal" evidence="9">
    <location>
        <begin position="335"/>
        <end position="409"/>
    </location>
</feature>
<keyword evidence="4 8" id="KW-0732">Signal</keyword>
<evidence type="ECO:0000256" key="7">
    <source>
        <dbReference type="RuleBase" id="RU361168"/>
    </source>
</evidence>
<dbReference type="OrthoDB" id="5795902at2759"/>
<organism evidence="10 12">
    <name type="scientific">Crassostrea virginica</name>
    <name type="common">Eastern oyster</name>
    <dbReference type="NCBI Taxonomy" id="6565"/>
    <lineage>
        <taxon>Eukaryota</taxon>
        <taxon>Metazoa</taxon>
        <taxon>Spiralia</taxon>
        <taxon>Lophotrochozoa</taxon>
        <taxon>Mollusca</taxon>
        <taxon>Bivalvia</taxon>
        <taxon>Autobranchia</taxon>
        <taxon>Pteriomorphia</taxon>
        <taxon>Ostreida</taxon>
        <taxon>Ostreoidea</taxon>
        <taxon>Ostreidae</taxon>
        <taxon>Crassostrea</taxon>
    </lineage>
</organism>
<dbReference type="Pfam" id="PF17801">
    <property type="entry name" value="Melibiase_C"/>
    <property type="match status" value="1"/>
</dbReference>
<dbReference type="CDD" id="cd14792">
    <property type="entry name" value="GH27"/>
    <property type="match status" value="1"/>
</dbReference>
<keyword evidence="7" id="KW-1015">Disulfide bond</keyword>
<dbReference type="GeneID" id="111125814"/>
<dbReference type="Pfam" id="PF16499">
    <property type="entry name" value="Melibiase_2"/>
    <property type="match status" value="1"/>
</dbReference>
<dbReference type="InterPro" id="IPR041233">
    <property type="entry name" value="Melibiase_C"/>
</dbReference>
<feature type="signal peptide" evidence="8">
    <location>
        <begin position="1"/>
        <end position="24"/>
    </location>
</feature>
<feature type="chain" id="PRO_5044666254" description="Alpha-galactosidase" evidence="8">
    <location>
        <begin position="25"/>
        <end position="415"/>
    </location>
</feature>
<dbReference type="Proteomes" id="UP000694844">
    <property type="component" value="Chromosome 3"/>
</dbReference>
<dbReference type="InterPro" id="IPR013785">
    <property type="entry name" value="Aldolase_TIM"/>
</dbReference>
<dbReference type="InterPro" id="IPR002241">
    <property type="entry name" value="Glyco_hydro_27"/>
</dbReference>
<evidence type="ECO:0000259" key="9">
    <source>
        <dbReference type="Pfam" id="PF17801"/>
    </source>
</evidence>
<dbReference type="PANTHER" id="PTHR11452:SF83">
    <property type="entry name" value="ALPHA-GALACTOSIDASE"/>
    <property type="match status" value="1"/>
</dbReference>
<evidence type="ECO:0000256" key="4">
    <source>
        <dbReference type="ARBA" id="ARBA00022729"/>
    </source>
</evidence>
<dbReference type="GO" id="GO:0005737">
    <property type="term" value="C:cytoplasm"/>
    <property type="evidence" value="ECO:0007669"/>
    <property type="project" value="TreeGrafter"/>
</dbReference>
<dbReference type="PROSITE" id="PS00512">
    <property type="entry name" value="ALPHA_GALACTOSIDASE"/>
    <property type="match status" value="1"/>
</dbReference>
<evidence type="ECO:0000313" key="10">
    <source>
        <dbReference type="Proteomes" id="UP000694844"/>
    </source>
</evidence>
<dbReference type="GO" id="GO:0016139">
    <property type="term" value="P:glycoside catabolic process"/>
    <property type="evidence" value="ECO:0007669"/>
    <property type="project" value="TreeGrafter"/>
</dbReference>
<evidence type="ECO:0000313" key="13">
    <source>
        <dbReference type="RefSeq" id="XP_022325678.1"/>
    </source>
</evidence>
<accession>A0A8B8DC47</accession>
<dbReference type="KEGG" id="cvn:111125814"/>
<evidence type="ECO:0000256" key="3">
    <source>
        <dbReference type="ARBA" id="ARBA00012755"/>
    </source>
</evidence>
<dbReference type="GO" id="GO:0009311">
    <property type="term" value="P:oligosaccharide metabolic process"/>
    <property type="evidence" value="ECO:0007669"/>
    <property type="project" value="TreeGrafter"/>
</dbReference>